<feature type="transmembrane region" description="Helical" evidence="2">
    <location>
        <begin position="6"/>
        <end position="28"/>
    </location>
</feature>
<organism evidence="3">
    <name type="scientific">Aquarana catesbeiana</name>
    <name type="common">American bullfrog</name>
    <name type="synonym">Rana catesbeiana</name>
    <dbReference type="NCBI Taxonomy" id="8400"/>
    <lineage>
        <taxon>Eukaryota</taxon>
        <taxon>Metazoa</taxon>
        <taxon>Chordata</taxon>
        <taxon>Craniata</taxon>
        <taxon>Vertebrata</taxon>
        <taxon>Euteleostomi</taxon>
        <taxon>Amphibia</taxon>
        <taxon>Batrachia</taxon>
        <taxon>Anura</taxon>
        <taxon>Neobatrachia</taxon>
        <taxon>Ranoidea</taxon>
        <taxon>Ranidae</taxon>
        <taxon>Aquarana</taxon>
    </lineage>
</organism>
<gene>
    <name evidence="3" type="ORF">AB205_0082060</name>
</gene>
<reference evidence="3" key="1">
    <citation type="submission" date="2017-08" db="EMBL/GenBank/DDBJ databases">
        <title>Assembly of the North American Bullfrog Genome.</title>
        <authorList>
            <person name="Warren R.L."/>
            <person name="Vandervalk B.P."/>
            <person name="Kucuk E."/>
            <person name="Birol I."/>
            <person name="Helbing C."/>
            <person name="Pandoh P."/>
            <person name="Behsaz B."/>
            <person name="Mohamadi H."/>
            <person name="Chu J."/>
            <person name="Jackman S."/>
            <person name="Hammond S.A."/>
            <person name="Veldhoen N."/>
            <person name="Kirk H."/>
            <person name="Zhao Y."/>
            <person name="Coope R."/>
            <person name="Pleasance S."/>
            <person name="Moore R."/>
            <person name="Holt R."/>
        </authorList>
    </citation>
    <scope>NUCLEOTIDE SEQUENCE</scope>
    <source>
        <strain evidence="3">Bruno</strain>
        <tissue evidence="3">Liver</tissue>
    </source>
</reference>
<name>A0A2G9QHA5_AQUCT</name>
<protein>
    <recommendedName>
        <fullName evidence="4">Fibronectin type-III domain-containing protein</fullName>
    </recommendedName>
</protein>
<evidence type="ECO:0000256" key="2">
    <source>
        <dbReference type="SAM" id="Phobius"/>
    </source>
</evidence>
<proteinExistence type="predicted"/>
<keyword evidence="2" id="KW-1133">Transmembrane helix</keyword>
<feature type="region of interest" description="Disordered" evidence="1">
    <location>
        <begin position="126"/>
        <end position="148"/>
    </location>
</feature>
<keyword evidence="2" id="KW-0472">Membrane</keyword>
<dbReference type="EMBL" id="KV992143">
    <property type="protein sequence ID" value="PIO14895.1"/>
    <property type="molecule type" value="Genomic_DNA"/>
</dbReference>
<evidence type="ECO:0000313" key="3">
    <source>
        <dbReference type="EMBL" id="PIO14895.1"/>
    </source>
</evidence>
<dbReference type="AlphaFoldDB" id="A0A2G9QHA5"/>
<keyword evidence="2" id="KW-0812">Transmembrane</keyword>
<dbReference type="InterPro" id="IPR013783">
    <property type="entry name" value="Ig-like_fold"/>
</dbReference>
<sequence length="148" mass="16851">LKAQYKKFVIFASPLLVTILGLLTIGVLHSKRKKKRFPKVRDITRSPGGIFSLDVDHFFPEAINVSWEVIQPPSSTEPRSIGSTILRQQNQDGTFNATSTCESLRGEIQEDEPYSVRAVVEHNKLKHPKQREWRNDEKDSKGMGNILH</sequence>
<dbReference type="Gene3D" id="2.60.40.10">
    <property type="entry name" value="Immunoglobulins"/>
    <property type="match status" value="1"/>
</dbReference>
<evidence type="ECO:0008006" key="4">
    <source>
        <dbReference type="Google" id="ProtNLM"/>
    </source>
</evidence>
<feature type="compositionally biased region" description="Basic and acidic residues" evidence="1">
    <location>
        <begin position="130"/>
        <end position="141"/>
    </location>
</feature>
<dbReference type="OrthoDB" id="10043043at2759"/>
<feature type="non-terminal residue" evidence="3">
    <location>
        <position position="148"/>
    </location>
</feature>
<accession>A0A2G9QHA5</accession>
<feature type="non-terminal residue" evidence="3">
    <location>
        <position position="1"/>
    </location>
</feature>
<evidence type="ECO:0000256" key="1">
    <source>
        <dbReference type="SAM" id="MobiDB-lite"/>
    </source>
</evidence>